<evidence type="ECO:0000313" key="5">
    <source>
        <dbReference type="Proteomes" id="UP000029389"/>
    </source>
</evidence>
<dbReference type="CDD" id="cd00093">
    <property type="entry name" value="HTH_XRE"/>
    <property type="match status" value="1"/>
</dbReference>
<reference evidence="4 6" key="2">
    <citation type="submission" date="2018-08" db="EMBL/GenBank/DDBJ databases">
        <title>Bacillus clarus sp. nov. strain PS00077A.</title>
        <authorList>
            <person name="Mendez Acevedo M."/>
            <person name="Carroll L."/>
            <person name="Mukherjee M."/>
            <person name="Wiedmann M."/>
            <person name="Kovac J."/>
        </authorList>
    </citation>
    <scope>NUCLEOTIDE SEQUENCE [LARGE SCALE GENOMIC DNA]</scope>
    <source>
        <strain evidence="4 6">PS00077A</strain>
    </source>
</reference>
<feature type="domain" description="HTH cro/C1-type" evidence="2">
    <location>
        <begin position="6"/>
        <end position="60"/>
    </location>
</feature>
<evidence type="ECO:0000313" key="4">
    <source>
        <dbReference type="EMBL" id="RFT61548.1"/>
    </source>
</evidence>
<dbReference type="Pfam" id="PF01381">
    <property type="entry name" value="HTH_3"/>
    <property type="match status" value="1"/>
</dbReference>
<dbReference type="InterPro" id="IPR010982">
    <property type="entry name" value="Lambda_DNA-bd_dom_sf"/>
</dbReference>
<dbReference type="PATRIC" id="fig|1405.8.peg.6056"/>
<dbReference type="PANTHER" id="PTHR46558">
    <property type="entry name" value="TRACRIPTIONAL REGULATORY PROTEIN-RELATED-RELATED"/>
    <property type="match status" value="1"/>
</dbReference>
<evidence type="ECO:0000313" key="3">
    <source>
        <dbReference type="EMBL" id="KFM95141.1"/>
    </source>
</evidence>
<dbReference type="SMART" id="SM00530">
    <property type="entry name" value="HTH_XRE"/>
    <property type="match status" value="1"/>
</dbReference>
<dbReference type="Gene3D" id="1.10.260.40">
    <property type="entry name" value="lambda repressor-like DNA-binding domains"/>
    <property type="match status" value="1"/>
</dbReference>
<evidence type="ECO:0000256" key="1">
    <source>
        <dbReference type="ARBA" id="ARBA00023125"/>
    </source>
</evidence>
<dbReference type="Proteomes" id="UP000029389">
    <property type="component" value="Unassembled WGS sequence"/>
</dbReference>
<dbReference type="AlphaFoldDB" id="A0A090YAF5"/>
<dbReference type="RefSeq" id="WP_042985086.1">
    <property type="nucleotide sequence ID" value="NZ_JMQC01000011.1"/>
</dbReference>
<dbReference type="PANTHER" id="PTHR46558:SF11">
    <property type="entry name" value="HTH-TYPE TRANSCRIPTIONAL REGULATOR XRE"/>
    <property type="match status" value="1"/>
</dbReference>
<evidence type="ECO:0000313" key="6">
    <source>
        <dbReference type="Proteomes" id="UP000264294"/>
    </source>
</evidence>
<protein>
    <submittedName>
        <fullName evidence="3">Helix-turn-helix family protein</fullName>
    </submittedName>
    <submittedName>
        <fullName evidence="4">XRE family transcriptional regulator</fullName>
    </submittedName>
</protein>
<keyword evidence="1" id="KW-0238">DNA-binding</keyword>
<dbReference type="SUPFAM" id="SSF47413">
    <property type="entry name" value="lambda repressor-like DNA-binding domains"/>
    <property type="match status" value="1"/>
</dbReference>
<proteinExistence type="predicted"/>
<organism evidence="3 5">
    <name type="scientific">Bacillus clarus</name>
    <dbReference type="NCBI Taxonomy" id="2338372"/>
    <lineage>
        <taxon>Bacteria</taxon>
        <taxon>Bacillati</taxon>
        <taxon>Bacillota</taxon>
        <taxon>Bacilli</taxon>
        <taxon>Bacillales</taxon>
        <taxon>Bacillaceae</taxon>
        <taxon>Bacillus</taxon>
        <taxon>Bacillus cereus group</taxon>
    </lineage>
</organism>
<dbReference type="EMBL" id="JMQC01000011">
    <property type="protein sequence ID" value="KFM95141.1"/>
    <property type="molecule type" value="Genomic_DNA"/>
</dbReference>
<comment type="caution">
    <text evidence="3">The sequence shown here is derived from an EMBL/GenBank/DDBJ whole genome shotgun (WGS) entry which is preliminary data.</text>
</comment>
<dbReference type="EMBL" id="QVOD01000113">
    <property type="protein sequence ID" value="RFT61548.1"/>
    <property type="molecule type" value="Genomic_DNA"/>
</dbReference>
<dbReference type="Proteomes" id="UP000264294">
    <property type="component" value="Unassembled WGS sequence"/>
</dbReference>
<dbReference type="InterPro" id="IPR001387">
    <property type="entry name" value="Cro/C1-type_HTH"/>
</dbReference>
<accession>A0A090YAF5</accession>
<evidence type="ECO:0000259" key="2">
    <source>
        <dbReference type="PROSITE" id="PS50943"/>
    </source>
</evidence>
<keyword evidence="6" id="KW-1185">Reference proteome</keyword>
<gene>
    <name evidence="4" type="ORF">D0U04_30260</name>
    <name evidence="3" type="ORF">DJ93_5866</name>
</gene>
<name>A0A090YAF5_9BACI</name>
<dbReference type="PROSITE" id="PS50943">
    <property type="entry name" value="HTH_CROC1"/>
    <property type="match status" value="1"/>
</dbReference>
<dbReference type="GO" id="GO:0003677">
    <property type="term" value="F:DNA binding"/>
    <property type="evidence" value="ECO:0007669"/>
    <property type="project" value="UniProtKB-KW"/>
</dbReference>
<reference evidence="3 5" key="1">
    <citation type="submission" date="2014-04" db="EMBL/GenBank/DDBJ databases">
        <authorList>
            <person name="Bishop-Lilly K.A."/>
            <person name="Broomall S.M."/>
            <person name="Chain P.S."/>
            <person name="Chertkov O."/>
            <person name="Coyne S.R."/>
            <person name="Daligault H.E."/>
            <person name="Davenport K.W."/>
            <person name="Erkkila T."/>
            <person name="Frey K.G."/>
            <person name="Gibbons H.S."/>
            <person name="Gu W."/>
            <person name="Jaissle J."/>
            <person name="Johnson S.L."/>
            <person name="Koroleva G.I."/>
            <person name="Ladner J.T."/>
            <person name="Lo C.-C."/>
            <person name="Minogue T.D."/>
            <person name="Munk C."/>
            <person name="Palacios G.F."/>
            <person name="Redden C.L."/>
            <person name="Rosenzweig C.N."/>
            <person name="Scholz M.B."/>
            <person name="Teshima H."/>
            <person name="Xu Y."/>
        </authorList>
    </citation>
    <scope>NUCLEOTIDE SEQUENCE [LARGE SCALE GENOMIC DNA]</scope>
    <source>
        <strain evidence="3 5">BHP</strain>
    </source>
</reference>
<sequence length="125" mass="14718">MIGNIIKELRKNNKLTQEQLGNAIRISKMAVSYFEKGKKTPSRETLEKIADYFNITTDYLLGRSDDPELTEQEYKTVTEEGKNILKLIENLPKEERQKAWEQLEMYVNYIKSKKVTKQKDYLIVP</sequence>